<evidence type="ECO:0000313" key="9">
    <source>
        <dbReference type="Proteomes" id="UP000574691"/>
    </source>
</evidence>
<evidence type="ECO:0000256" key="3">
    <source>
        <dbReference type="ARBA" id="ARBA00022475"/>
    </source>
</evidence>
<dbReference type="Proteomes" id="UP000574691">
    <property type="component" value="Unassembled WGS sequence"/>
</dbReference>
<sequence length="118" mass="13560">ETDLMTFNISMHRSWWREHGPGCIRRVVRPSAPGILEDYSYVSVTGCIIDFQYLEVIHSAIQILLSLIGFVYACYVISIFMEEEDSFDFIGGLDTYSYRQPPQEHVELKPVKPVGKVL</sequence>
<evidence type="ECO:0000256" key="7">
    <source>
        <dbReference type="RuleBase" id="RU368041"/>
    </source>
</evidence>
<dbReference type="PANTHER" id="PTHR13084:SF2">
    <property type="entry name" value="SODIUM_POTASSIUM-TRANSPORTING ATPASE SUBUNIT BETA-1-INTERACTING PROTEIN 3"/>
    <property type="match status" value="1"/>
</dbReference>
<keyword evidence="3 7" id="KW-1003">Cell membrane</keyword>
<gene>
    <name evidence="8" type="primary">Nkain3</name>
    <name evidence="8" type="ORF">BURBIS_R04144</name>
</gene>
<feature type="transmembrane region" description="Helical" evidence="7">
    <location>
        <begin position="60"/>
        <end position="80"/>
    </location>
</feature>
<comment type="caution">
    <text evidence="7">Lacks conserved residue(s) required for the propagation of feature annotation.</text>
</comment>
<dbReference type="AlphaFoldDB" id="A0A7K4TDY8"/>
<dbReference type="InterPro" id="IPR008516">
    <property type="entry name" value="Na/K-Atpase_Interacting"/>
</dbReference>
<proteinExistence type="inferred from homology"/>
<evidence type="ECO:0000256" key="5">
    <source>
        <dbReference type="ARBA" id="ARBA00022989"/>
    </source>
</evidence>
<evidence type="ECO:0000256" key="1">
    <source>
        <dbReference type="ARBA" id="ARBA00004651"/>
    </source>
</evidence>
<comment type="caution">
    <text evidence="8">The sequence shown here is derived from an EMBL/GenBank/DDBJ whole genome shotgun (WGS) entry which is preliminary data.</text>
</comment>
<keyword evidence="5 7" id="KW-1133">Transmembrane helix</keyword>
<evidence type="ECO:0000313" key="8">
    <source>
        <dbReference type="EMBL" id="NWQ96314.1"/>
    </source>
</evidence>
<dbReference type="Pfam" id="PF05640">
    <property type="entry name" value="NKAIN"/>
    <property type="match status" value="1"/>
</dbReference>
<comment type="similarity">
    <text evidence="2 7">Belongs to the NKAIN family.</text>
</comment>
<comment type="subcellular location">
    <subcellularLocation>
        <location evidence="1 7">Cell membrane</location>
        <topology evidence="1 7">Multi-pass membrane protein</topology>
    </subcellularLocation>
</comment>
<feature type="non-terminal residue" evidence="8">
    <location>
        <position position="118"/>
    </location>
</feature>
<feature type="non-terminal residue" evidence="8">
    <location>
        <position position="1"/>
    </location>
</feature>
<protein>
    <recommendedName>
        <fullName evidence="7">Sodium/potassium-transporting ATPase subunit beta-1-interacting protein</fullName>
        <shortName evidence="7">Na(+)/K(+)-transporting ATPase subunit beta-1-interacting protein</shortName>
    </recommendedName>
</protein>
<evidence type="ECO:0000256" key="6">
    <source>
        <dbReference type="ARBA" id="ARBA00023136"/>
    </source>
</evidence>
<dbReference type="PANTHER" id="PTHR13084">
    <property type="entry name" value="T-CELL LYMPHOMA BREAKPOINT-ASSOCIATED TARGET 1-RELATED"/>
    <property type="match status" value="1"/>
</dbReference>
<dbReference type="GO" id="GO:0002028">
    <property type="term" value="P:regulation of sodium ion transport"/>
    <property type="evidence" value="ECO:0007669"/>
    <property type="project" value="UniProtKB-UniRule"/>
</dbReference>
<keyword evidence="4 7" id="KW-0812">Transmembrane</keyword>
<evidence type="ECO:0000256" key="2">
    <source>
        <dbReference type="ARBA" id="ARBA00006364"/>
    </source>
</evidence>
<keyword evidence="6 7" id="KW-0472">Membrane</keyword>
<keyword evidence="9" id="KW-1185">Reference proteome</keyword>
<accession>A0A7K4TDY8</accession>
<name>A0A7K4TDY8_9CHAR</name>
<dbReference type="EMBL" id="VYXH01010482">
    <property type="protein sequence ID" value="NWQ96314.1"/>
    <property type="molecule type" value="Genomic_DNA"/>
</dbReference>
<reference evidence="8 9" key="1">
    <citation type="submission" date="2019-09" db="EMBL/GenBank/DDBJ databases">
        <title>Bird 10,000 Genomes (B10K) Project - Family phase.</title>
        <authorList>
            <person name="Zhang G."/>
        </authorList>
    </citation>
    <scope>NUCLEOTIDE SEQUENCE [LARGE SCALE GENOMIC DNA]</scope>
    <source>
        <strain evidence="8">B10K-DU-001-64</strain>
        <tissue evidence="8">Muscle</tissue>
    </source>
</reference>
<dbReference type="GO" id="GO:0005886">
    <property type="term" value="C:plasma membrane"/>
    <property type="evidence" value="ECO:0007669"/>
    <property type="project" value="UniProtKB-SubCell"/>
</dbReference>
<organism evidence="8 9">
    <name type="scientific">Burhinus bistriatus</name>
    <dbReference type="NCBI Taxonomy" id="240201"/>
    <lineage>
        <taxon>Eukaryota</taxon>
        <taxon>Metazoa</taxon>
        <taxon>Chordata</taxon>
        <taxon>Craniata</taxon>
        <taxon>Vertebrata</taxon>
        <taxon>Euteleostomi</taxon>
        <taxon>Archelosauria</taxon>
        <taxon>Archosauria</taxon>
        <taxon>Dinosauria</taxon>
        <taxon>Saurischia</taxon>
        <taxon>Theropoda</taxon>
        <taxon>Coelurosauria</taxon>
        <taxon>Aves</taxon>
        <taxon>Neognathae</taxon>
        <taxon>Neoaves</taxon>
        <taxon>Charadriiformes</taxon>
        <taxon>Burhinidae</taxon>
        <taxon>Burhinus</taxon>
    </lineage>
</organism>
<evidence type="ECO:0000256" key="4">
    <source>
        <dbReference type="ARBA" id="ARBA00022692"/>
    </source>
</evidence>